<dbReference type="AlphaFoldDB" id="A0AAE9XH33"/>
<evidence type="ECO:0000313" key="2">
    <source>
        <dbReference type="Proteomes" id="UP001179483"/>
    </source>
</evidence>
<dbReference type="Proteomes" id="UP001179483">
    <property type="component" value="Chromosome"/>
</dbReference>
<accession>A0AAE9XH33</accession>
<dbReference type="EMBL" id="CP116590">
    <property type="protein sequence ID" value="WCG37339.1"/>
    <property type="molecule type" value="Genomic_DNA"/>
</dbReference>
<name>A0AAE9XH33_9LACT</name>
<organism evidence="1 2">
    <name type="scientific">Aerococcus urinaeequi</name>
    <dbReference type="NCBI Taxonomy" id="51665"/>
    <lineage>
        <taxon>Bacteria</taxon>
        <taxon>Bacillati</taxon>
        <taxon>Bacillota</taxon>
        <taxon>Bacilli</taxon>
        <taxon>Lactobacillales</taxon>
        <taxon>Aerococcaceae</taxon>
        <taxon>Aerococcus</taxon>
    </lineage>
</organism>
<protein>
    <submittedName>
        <fullName evidence="1">Uncharacterized protein</fullName>
    </submittedName>
</protein>
<evidence type="ECO:0000313" key="1">
    <source>
        <dbReference type="EMBL" id="WCG37339.1"/>
    </source>
</evidence>
<dbReference type="RefSeq" id="WP_271735654.1">
    <property type="nucleotide sequence ID" value="NZ_CP116590.1"/>
</dbReference>
<reference evidence="1" key="1">
    <citation type="submission" date="2023-01" db="EMBL/GenBank/DDBJ databases">
        <title>Oxazolidinone resistance genes in florfenicol resistant enterococci from beef cattle and veal calves at slaughter.</title>
        <authorList>
            <person name="Biggel M."/>
        </authorList>
    </citation>
    <scope>NUCLEOTIDE SEQUENCE</scope>
    <source>
        <strain evidence="1">K79-1</strain>
    </source>
</reference>
<gene>
    <name evidence="1" type="ORF">PML80_07370</name>
</gene>
<proteinExistence type="predicted"/>
<sequence length="55" mass="6192">MRSKYPNKVGENGICAPPNDVPGYGKELYLDRPYTYEDSQGNKYGYGFGFGVSYQ</sequence>